<dbReference type="EMBL" id="CM023472">
    <property type="protein sequence ID" value="KAH7960244.1"/>
    <property type="molecule type" value="Genomic_DNA"/>
</dbReference>
<reference evidence="1" key="1">
    <citation type="submission" date="2020-05" db="EMBL/GenBank/DDBJ databases">
        <title>Large-scale comparative analyses of tick genomes elucidate their genetic diversity and vector capacities.</title>
        <authorList>
            <person name="Jia N."/>
            <person name="Wang J."/>
            <person name="Shi W."/>
            <person name="Du L."/>
            <person name="Sun Y."/>
            <person name="Zhan W."/>
            <person name="Jiang J."/>
            <person name="Wang Q."/>
            <person name="Zhang B."/>
            <person name="Ji P."/>
            <person name="Sakyi L.B."/>
            <person name="Cui X."/>
            <person name="Yuan T."/>
            <person name="Jiang B."/>
            <person name="Yang W."/>
            <person name="Lam T.T.-Y."/>
            <person name="Chang Q."/>
            <person name="Ding S."/>
            <person name="Wang X."/>
            <person name="Zhu J."/>
            <person name="Ruan X."/>
            <person name="Zhao L."/>
            <person name="Wei J."/>
            <person name="Que T."/>
            <person name="Du C."/>
            <person name="Cheng J."/>
            <person name="Dai P."/>
            <person name="Han X."/>
            <person name="Huang E."/>
            <person name="Gao Y."/>
            <person name="Liu J."/>
            <person name="Shao H."/>
            <person name="Ye R."/>
            <person name="Li L."/>
            <person name="Wei W."/>
            <person name="Wang X."/>
            <person name="Wang C."/>
            <person name="Yang T."/>
            <person name="Huo Q."/>
            <person name="Li W."/>
            <person name="Guo W."/>
            <person name="Chen H."/>
            <person name="Zhou L."/>
            <person name="Ni X."/>
            <person name="Tian J."/>
            <person name="Zhou Y."/>
            <person name="Sheng Y."/>
            <person name="Liu T."/>
            <person name="Pan Y."/>
            <person name="Xia L."/>
            <person name="Li J."/>
            <person name="Zhao F."/>
            <person name="Cao W."/>
        </authorList>
    </citation>
    <scope>NUCLEOTIDE SEQUENCE</scope>
    <source>
        <strain evidence="1">Dsil-2018</strain>
    </source>
</reference>
<evidence type="ECO:0000313" key="2">
    <source>
        <dbReference type="Proteomes" id="UP000821865"/>
    </source>
</evidence>
<dbReference type="Proteomes" id="UP000821865">
    <property type="component" value="Chromosome 3"/>
</dbReference>
<name>A0ACB8D725_DERSI</name>
<proteinExistence type="predicted"/>
<evidence type="ECO:0000313" key="1">
    <source>
        <dbReference type="EMBL" id="KAH7960244.1"/>
    </source>
</evidence>
<sequence length="505" mass="56117">MTVIGNSKHLTYFLCTYVTFLYSALEYTRYSHHLKAWYRGTLFEIRKSRDGARADTGLQKLLAVLVLLAATTRIAHFAETGLATFGRLLGVAGAGFARETSFARVGTLSGPSSAHSLGALAFPIFTGGNCPARRRRVAATNPRRTMRFAQPADAVPTVFDQAKLSQPPAPRSKAVKRRAEHDVQEALGVAEPEDDHAESSNQCDLSCQAVTTTQHSDVREAEPQMRDVYVETIPHAQKSKAVQTCIKKPSVVMGVQSLQKTQYFQYQRCYLLPAVEQSQQKSVIEETSHQPRSLAGDDRCDMPGNSADFGTYTLLETDLNKIMHTELVKQTVMAMKSCFWQDGCILCHIVNVHDHPDSLHPSCFHGEMPERDWLVEGSKSFERMKAILAAPHLLRDLPRASHRAQTFGLEAFHSMLIHFTPKSSKFTYEGMLARQASSFRSLGDTFVPAHSKLVKGAIAKNCIRSALDKSCEYEVRDSVDAQLRRVEKAGCHREIVASVVESQIC</sequence>
<keyword evidence="2" id="KW-1185">Reference proteome</keyword>
<gene>
    <name evidence="1" type="ORF">HPB49_018151</name>
</gene>
<accession>A0ACB8D725</accession>
<organism evidence="1 2">
    <name type="scientific">Dermacentor silvarum</name>
    <name type="common">Tick</name>
    <dbReference type="NCBI Taxonomy" id="543639"/>
    <lineage>
        <taxon>Eukaryota</taxon>
        <taxon>Metazoa</taxon>
        <taxon>Ecdysozoa</taxon>
        <taxon>Arthropoda</taxon>
        <taxon>Chelicerata</taxon>
        <taxon>Arachnida</taxon>
        <taxon>Acari</taxon>
        <taxon>Parasitiformes</taxon>
        <taxon>Ixodida</taxon>
        <taxon>Ixodoidea</taxon>
        <taxon>Ixodidae</taxon>
        <taxon>Rhipicephalinae</taxon>
        <taxon>Dermacentor</taxon>
    </lineage>
</organism>
<comment type="caution">
    <text evidence="1">The sequence shown here is derived from an EMBL/GenBank/DDBJ whole genome shotgun (WGS) entry which is preliminary data.</text>
</comment>
<protein>
    <submittedName>
        <fullName evidence="1">Uncharacterized protein</fullName>
    </submittedName>
</protein>